<evidence type="ECO:0000313" key="1">
    <source>
        <dbReference type="EMBL" id="WNZ28142.1"/>
    </source>
</evidence>
<dbReference type="EMBL" id="CP053588">
    <property type="protein sequence ID" value="WNZ28142.1"/>
    <property type="molecule type" value="Genomic_DNA"/>
</dbReference>
<sequence length="283" mass="33274">MSLVPSTPAEAIYSLRQCQLTITPLKALDYLEVQLNTYQMLALYQHFFPSEWATSQTSLYLPINNEGNSKTVSSENRHSPRELEFITLVYTHLFPMSFWAVESAHEERLQAISITSMGVDWQLEEGIENLRMGWKLLLPFSKEGRYWLDDVEPEGSEWFDSEFETHHVSYKDIHHPDRIDNKRLRRLCCELTTPLQFLPLALKLLDHETENLWLDESPDEMNYGLYASSLPWSKSSINLLHRKWKQASRILDAAYLLIEWLETDMKTHTQLLLQLWTRALKRT</sequence>
<dbReference type="AlphaFoldDB" id="A0AA97APR3"/>
<dbReference type="RefSeq" id="WP_316437176.1">
    <property type="nucleotide sequence ID" value="NZ_CP053588.1"/>
</dbReference>
<keyword evidence="1" id="KW-0614">Plasmid</keyword>
<gene>
    <name evidence="1" type="ORF">HJG54_35160</name>
</gene>
<protein>
    <submittedName>
        <fullName evidence="1">Uncharacterized protein</fullName>
    </submittedName>
</protein>
<proteinExistence type="predicted"/>
<accession>A0AA97APR3</accession>
<reference evidence="1" key="1">
    <citation type="submission" date="2020-05" db="EMBL/GenBank/DDBJ databases">
        <authorList>
            <person name="Zhu T."/>
            <person name="Keshari N."/>
            <person name="Lu X."/>
        </authorList>
    </citation>
    <scope>NUCLEOTIDE SEQUENCE</scope>
    <source>
        <strain evidence="1">NK1-12</strain>
        <plasmid evidence="1">p1</plasmid>
    </source>
</reference>
<name>A0AA97APR3_9CYAN</name>
<organism evidence="1">
    <name type="scientific">Leptolyngbya sp. NK1-12</name>
    <dbReference type="NCBI Taxonomy" id="2547451"/>
    <lineage>
        <taxon>Bacteria</taxon>
        <taxon>Bacillati</taxon>
        <taxon>Cyanobacteriota</taxon>
        <taxon>Cyanophyceae</taxon>
        <taxon>Leptolyngbyales</taxon>
        <taxon>Leptolyngbyaceae</taxon>
        <taxon>Leptolyngbya group</taxon>
        <taxon>Leptolyngbya</taxon>
    </lineage>
</organism>
<geneLocation type="plasmid" evidence="1">
    <name>p1</name>
</geneLocation>